<sequence>MKRHKLFDFPPNEAIAILALPQAALGAMETPFAFRHIRAIARKGSVKL</sequence>
<dbReference type="AlphaFoldDB" id="A0A951PXD6"/>
<organism evidence="1 2">
    <name type="scientific">Mojavia pulchra JT2-VF2</name>
    <dbReference type="NCBI Taxonomy" id="287848"/>
    <lineage>
        <taxon>Bacteria</taxon>
        <taxon>Bacillati</taxon>
        <taxon>Cyanobacteriota</taxon>
        <taxon>Cyanophyceae</taxon>
        <taxon>Nostocales</taxon>
        <taxon>Nostocaceae</taxon>
    </lineage>
</organism>
<proteinExistence type="predicted"/>
<reference evidence="1" key="2">
    <citation type="journal article" date="2022" name="Microbiol. Resour. Announc.">
        <title>Metagenome Sequencing to Explore Phylogenomics of Terrestrial Cyanobacteria.</title>
        <authorList>
            <person name="Ward R.D."/>
            <person name="Stajich J.E."/>
            <person name="Johansen J.R."/>
            <person name="Huntemann M."/>
            <person name="Clum A."/>
            <person name="Foster B."/>
            <person name="Foster B."/>
            <person name="Roux S."/>
            <person name="Palaniappan K."/>
            <person name="Varghese N."/>
            <person name="Mukherjee S."/>
            <person name="Reddy T.B.K."/>
            <person name="Daum C."/>
            <person name="Copeland A."/>
            <person name="Chen I.A."/>
            <person name="Ivanova N.N."/>
            <person name="Kyrpides N.C."/>
            <person name="Shapiro N."/>
            <person name="Eloe-Fadrosh E.A."/>
            <person name="Pietrasiak N."/>
        </authorList>
    </citation>
    <scope>NUCLEOTIDE SEQUENCE</scope>
    <source>
        <strain evidence="1">JT2-VF2</strain>
    </source>
</reference>
<comment type="caution">
    <text evidence="1">The sequence shown here is derived from an EMBL/GenBank/DDBJ whole genome shotgun (WGS) entry which is preliminary data.</text>
</comment>
<dbReference type="Proteomes" id="UP000715781">
    <property type="component" value="Unassembled WGS sequence"/>
</dbReference>
<evidence type="ECO:0000313" key="2">
    <source>
        <dbReference type="Proteomes" id="UP000715781"/>
    </source>
</evidence>
<name>A0A951PXD6_9NOST</name>
<evidence type="ECO:0000313" key="1">
    <source>
        <dbReference type="EMBL" id="MBW4562089.1"/>
    </source>
</evidence>
<protein>
    <submittedName>
        <fullName evidence="1">Uncharacterized protein</fullName>
    </submittedName>
</protein>
<gene>
    <name evidence="1" type="ORF">KME32_13220</name>
</gene>
<dbReference type="EMBL" id="JAHHHN010000006">
    <property type="protein sequence ID" value="MBW4562089.1"/>
    <property type="molecule type" value="Genomic_DNA"/>
</dbReference>
<reference evidence="1" key="1">
    <citation type="submission" date="2021-05" db="EMBL/GenBank/DDBJ databases">
        <authorList>
            <person name="Pietrasiak N."/>
            <person name="Ward R."/>
            <person name="Stajich J.E."/>
            <person name="Kurbessoian T."/>
        </authorList>
    </citation>
    <scope>NUCLEOTIDE SEQUENCE</scope>
    <source>
        <strain evidence="1">JT2-VF2</strain>
    </source>
</reference>
<accession>A0A951PXD6</accession>